<evidence type="ECO:0000313" key="1">
    <source>
        <dbReference type="EMBL" id="CAG7909802.1"/>
    </source>
</evidence>
<dbReference type="AlphaFoldDB" id="A0A8D9MEZ3"/>
<dbReference type="EMBL" id="LS974626">
    <property type="protein sequence ID" value="CAG7909802.1"/>
    <property type="molecule type" value="Genomic_DNA"/>
</dbReference>
<evidence type="ECO:0000313" key="2">
    <source>
        <dbReference type="Proteomes" id="UP000694005"/>
    </source>
</evidence>
<proteinExistence type="predicted"/>
<sequence>MQFLYNRYLITCNCHPEGSTSQDASHTSYRSFFDKYIGNFSSFTLVFFSHDR</sequence>
<protein>
    <submittedName>
        <fullName evidence="1">Uncharacterized protein</fullName>
    </submittedName>
</protein>
<dbReference type="Gramene" id="A10p10480.2_BraZ1">
    <property type="protein sequence ID" value="A10p10480.2_BraZ1.CDS.1"/>
    <property type="gene ID" value="A10g10480.2_BraZ1"/>
</dbReference>
<accession>A0A8D9MEZ3</accession>
<organism evidence="1 2">
    <name type="scientific">Brassica campestris</name>
    <name type="common">Field mustard</name>
    <dbReference type="NCBI Taxonomy" id="3711"/>
    <lineage>
        <taxon>Eukaryota</taxon>
        <taxon>Viridiplantae</taxon>
        <taxon>Streptophyta</taxon>
        <taxon>Embryophyta</taxon>
        <taxon>Tracheophyta</taxon>
        <taxon>Spermatophyta</taxon>
        <taxon>Magnoliopsida</taxon>
        <taxon>eudicotyledons</taxon>
        <taxon>Gunneridae</taxon>
        <taxon>Pentapetalae</taxon>
        <taxon>rosids</taxon>
        <taxon>malvids</taxon>
        <taxon>Brassicales</taxon>
        <taxon>Brassicaceae</taxon>
        <taxon>Brassiceae</taxon>
        <taxon>Brassica</taxon>
    </lineage>
</organism>
<name>A0A8D9MEZ3_BRACM</name>
<reference evidence="1 2" key="1">
    <citation type="submission" date="2021-07" db="EMBL/GenBank/DDBJ databases">
        <authorList>
            <consortium name="Genoscope - CEA"/>
            <person name="William W."/>
        </authorList>
    </citation>
    <scope>NUCLEOTIDE SEQUENCE [LARGE SCALE GENOMIC DNA]</scope>
</reference>
<gene>
    <name evidence="1" type="ORF">BRAPAZ1V2_A10P10480.2</name>
</gene>
<dbReference type="Proteomes" id="UP000694005">
    <property type="component" value="Chromosome A10"/>
</dbReference>